<evidence type="ECO:0000256" key="3">
    <source>
        <dbReference type="ARBA" id="ARBA00023002"/>
    </source>
</evidence>
<dbReference type="GO" id="GO:0070403">
    <property type="term" value="F:NAD+ binding"/>
    <property type="evidence" value="ECO:0007669"/>
    <property type="project" value="UniProtKB-ARBA"/>
</dbReference>
<dbReference type="InterPro" id="IPR020829">
    <property type="entry name" value="GlycerAld_3-P_DH_cat"/>
</dbReference>
<keyword evidence="5" id="KW-0324">Glycolysis</keyword>
<dbReference type="GO" id="GO:0004365">
    <property type="term" value="F:glyceraldehyde-3-phosphate dehydrogenase (NAD+) (phosphorylating) activity"/>
    <property type="evidence" value="ECO:0007669"/>
    <property type="project" value="TreeGrafter"/>
</dbReference>
<dbReference type="InterPro" id="IPR020831">
    <property type="entry name" value="GlycerAld/Erythrose_P_DH"/>
</dbReference>
<dbReference type="InterPro" id="IPR020828">
    <property type="entry name" value="GlycerAld_3-P_DH_NAD(P)-bd"/>
</dbReference>
<dbReference type="NCBIfam" id="TIGR01534">
    <property type="entry name" value="GAPDH-I"/>
    <property type="match status" value="1"/>
</dbReference>
<dbReference type="PANTHER" id="PTHR10836:SF76">
    <property type="entry name" value="GLYCERALDEHYDE-3-PHOSPHATE DEHYDROGENASE-RELATED"/>
    <property type="match status" value="1"/>
</dbReference>
<evidence type="ECO:0000256" key="7">
    <source>
        <dbReference type="RuleBase" id="RU000397"/>
    </source>
</evidence>
<comment type="similarity">
    <text evidence="1 7">Belongs to the glyceraldehyde-3-phosphate dehydrogenase family.</text>
</comment>
<accession>A0AAV5CH82</accession>
<dbReference type="Gene3D" id="3.30.360.10">
    <property type="entry name" value="Dihydrodipicolinate Reductase, domain 2"/>
    <property type="match status" value="1"/>
</dbReference>
<feature type="domain" description="Glyceraldehyde 3-phosphate dehydrogenase NAD(P) binding" evidence="9">
    <location>
        <begin position="123"/>
        <end position="272"/>
    </location>
</feature>
<dbReference type="SMART" id="SM00846">
    <property type="entry name" value="Gp_dh_N"/>
    <property type="match status" value="1"/>
</dbReference>
<name>A0AAV5CH82_ELECO</name>
<dbReference type="Gene3D" id="3.40.50.720">
    <property type="entry name" value="NAD(P)-binding Rossmann-like Domain"/>
    <property type="match status" value="1"/>
</dbReference>
<comment type="subunit">
    <text evidence="2">Homotetramer.</text>
</comment>
<evidence type="ECO:0000256" key="8">
    <source>
        <dbReference type="RuleBase" id="RU361160"/>
    </source>
</evidence>
<evidence type="ECO:0000256" key="4">
    <source>
        <dbReference type="ARBA" id="ARBA00023027"/>
    </source>
</evidence>
<dbReference type="EMBL" id="BQKI01000007">
    <property type="protein sequence ID" value="GJM97733.1"/>
    <property type="molecule type" value="Genomic_DNA"/>
</dbReference>
<comment type="function">
    <text evidence="6">Key enzyme in glycolysis that catalyzes the first step of the pathway by converting D-glyceraldehyde 3-phosphate (G3P) into 3-phospho-D-glyceroyl phosphate. Essential for the maintenance of cellular ATP levels and carbohydrate metabolism.</text>
</comment>
<organism evidence="10 11">
    <name type="scientific">Eleusine coracana subsp. coracana</name>
    <dbReference type="NCBI Taxonomy" id="191504"/>
    <lineage>
        <taxon>Eukaryota</taxon>
        <taxon>Viridiplantae</taxon>
        <taxon>Streptophyta</taxon>
        <taxon>Embryophyta</taxon>
        <taxon>Tracheophyta</taxon>
        <taxon>Spermatophyta</taxon>
        <taxon>Magnoliopsida</taxon>
        <taxon>Liliopsida</taxon>
        <taxon>Poales</taxon>
        <taxon>Poaceae</taxon>
        <taxon>PACMAD clade</taxon>
        <taxon>Chloridoideae</taxon>
        <taxon>Cynodonteae</taxon>
        <taxon>Eleusininae</taxon>
        <taxon>Eleusine</taxon>
    </lineage>
</organism>
<dbReference type="PROSITE" id="PS00071">
    <property type="entry name" value="GAPDH"/>
    <property type="match status" value="1"/>
</dbReference>
<dbReference type="SUPFAM" id="SSF51735">
    <property type="entry name" value="NAD(P)-binding Rossmann-fold domains"/>
    <property type="match status" value="1"/>
</dbReference>
<reference evidence="10" key="2">
    <citation type="submission" date="2021-12" db="EMBL/GenBank/DDBJ databases">
        <title>Resequencing data analysis of finger millet.</title>
        <authorList>
            <person name="Hatakeyama M."/>
            <person name="Aluri S."/>
            <person name="Balachadran M.T."/>
            <person name="Sivarajan S.R."/>
            <person name="Poveda L."/>
            <person name="Shimizu-Inatsugi R."/>
            <person name="Schlapbach R."/>
            <person name="Sreeman S.M."/>
            <person name="Shimizu K.K."/>
        </authorList>
    </citation>
    <scope>NUCLEOTIDE SEQUENCE</scope>
</reference>
<dbReference type="Proteomes" id="UP001054889">
    <property type="component" value="Unassembled WGS sequence"/>
</dbReference>
<evidence type="ECO:0000256" key="6">
    <source>
        <dbReference type="ARBA" id="ARBA00025350"/>
    </source>
</evidence>
<dbReference type="AlphaFoldDB" id="A0AAV5CH82"/>
<dbReference type="GO" id="GO:0042301">
    <property type="term" value="F:phosphate ion binding"/>
    <property type="evidence" value="ECO:0007669"/>
    <property type="project" value="UniProtKB-ARBA"/>
</dbReference>
<dbReference type="Pfam" id="PF00044">
    <property type="entry name" value="Gp_dh_N"/>
    <property type="match status" value="1"/>
</dbReference>
<evidence type="ECO:0000256" key="2">
    <source>
        <dbReference type="ARBA" id="ARBA00011881"/>
    </source>
</evidence>
<dbReference type="GO" id="GO:0006006">
    <property type="term" value="P:glucose metabolic process"/>
    <property type="evidence" value="ECO:0007669"/>
    <property type="project" value="InterPro"/>
</dbReference>
<dbReference type="CDD" id="cd18126">
    <property type="entry name" value="GAPDH_I_C"/>
    <property type="match status" value="1"/>
</dbReference>
<evidence type="ECO:0000259" key="9">
    <source>
        <dbReference type="SMART" id="SM00846"/>
    </source>
</evidence>
<dbReference type="GO" id="GO:0006096">
    <property type="term" value="P:glycolytic process"/>
    <property type="evidence" value="ECO:0007669"/>
    <property type="project" value="UniProtKB-KW"/>
</dbReference>
<evidence type="ECO:0000256" key="1">
    <source>
        <dbReference type="ARBA" id="ARBA00007406"/>
    </source>
</evidence>
<dbReference type="CDD" id="cd05214">
    <property type="entry name" value="GAPDH_I_N"/>
    <property type="match status" value="1"/>
</dbReference>
<dbReference type="PANTHER" id="PTHR10836">
    <property type="entry name" value="GLYCERALDEHYDE 3-PHOSPHATE DEHYDROGENASE"/>
    <property type="match status" value="1"/>
</dbReference>
<dbReference type="GO" id="GO:0005829">
    <property type="term" value="C:cytosol"/>
    <property type="evidence" value="ECO:0007669"/>
    <property type="project" value="TreeGrafter"/>
</dbReference>
<keyword evidence="3 8" id="KW-0560">Oxidoreductase</keyword>
<sequence>MASLSVSLRASASPATAVGSRAADPIKVPFPDLTSLFSFPLLCPQSSSCSMFVPSRVYLRKFPDWNSMWLISWLQVSCARSKISCNFPSVGASSSRARILKPVRATATQAPPATPQSSSGEKTKVGINGFGRIGRLVLRIAASRDDIEVVAVNDPFIDAKYMAYMFKYDSTHGPFRGTIKVVDASTLEINGKKISVTSKRDPSEIPWGSYGAEYVVESSGIFTTIEKASAHLKGGAKKVVISAPSADAPMFVVGVNEKNYDTSMNVVSNASCTTNCLAPLAKVVHEEFGIVEGLMTTVHATTATQKTVDGPSMKDWRGGRGAGQNIIPSSTGAAKAVGKVLPALNGKLTGMAFRVPTPNVSVVDLTCRIEKSASYEDVKAAIKAASEGALKGILGYTDEDVVSNDFVGDARSSIFDAKAGIGLSSSFMKLVSWYDNEWGYSNRVLDLIGHMALVNAKH</sequence>
<gene>
    <name evidence="10" type="primary">ga14682</name>
    <name evidence="10" type="ORF">PR202_ga14682</name>
</gene>
<dbReference type="InterPro" id="IPR036291">
    <property type="entry name" value="NAD(P)-bd_dom_sf"/>
</dbReference>
<dbReference type="EC" id="1.2.1.-" evidence="8"/>
<dbReference type="FunFam" id="3.40.50.720:FF:000020">
    <property type="entry name" value="Glyceraldehyde-3-phosphate dehydrogenase"/>
    <property type="match status" value="1"/>
</dbReference>
<dbReference type="Pfam" id="PF02800">
    <property type="entry name" value="Gp_dh_C"/>
    <property type="match status" value="1"/>
</dbReference>
<dbReference type="PRINTS" id="PR00078">
    <property type="entry name" value="G3PDHDRGNASE"/>
</dbReference>
<evidence type="ECO:0000313" key="11">
    <source>
        <dbReference type="Proteomes" id="UP001054889"/>
    </source>
</evidence>
<dbReference type="FunFam" id="3.30.360.10:FF:000001">
    <property type="entry name" value="Glyceraldehyde-3-phosphate dehydrogenase"/>
    <property type="match status" value="1"/>
</dbReference>
<dbReference type="GO" id="GO:0032991">
    <property type="term" value="C:protein-containing complex"/>
    <property type="evidence" value="ECO:0007669"/>
    <property type="project" value="UniProtKB-ARBA"/>
</dbReference>
<keyword evidence="11" id="KW-1185">Reference proteome</keyword>
<evidence type="ECO:0000313" key="10">
    <source>
        <dbReference type="EMBL" id="GJM97733.1"/>
    </source>
</evidence>
<proteinExistence type="inferred from homology"/>
<evidence type="ECO:0000256" key="5">
    <source>
        <dbReference type="ARBA" id="ARBA00023152"/>
    </source>
</evidence>
<dbReference type="SUPFAM" id="SSF55347">
    <property type="entry name" value="Glyceraldehyde-3-phosphate dehydrogenase-like, C-terminal domain"/>
    <property type="match status" value="1"/>
</dbReference>
<protein>
    <recommendedName>
        <fullName evidence="8">Glyceraldehyde-3-phosphate dehydrogenase</fullName>
        <ecNumber evidence="8">1.2.1.-</ecNumber>
    </recommendedName>
</protein>
<dbReference type="InterPro" id="IPR020830">
    <property type="entry name" value="GlycerAld_3-P_DH_AS"/>
</dbReference>
<keyword evidence="4" id="KW-0520">NAD</keyword>
<dbReference type="InterPro" id="IPR006424">
    <property type="entry name" value="Glyceraldehyde-3-P_DH_1"/>
</dbReference>
<comment type="caution">
    <text evidence="10">The sequence shown here is derived from an EMBL/GenBank/DDBJ whole genome shotgun (WGS) entry which is preliminary data.</text>
</comment>
<dbReference type="GO" id="GO:0050661">
    <property type="term" value="F:NADP binding"/>
    <property type="evidence" value="ECO:0007669"/>
    <property type="project" value="InterPro"/>
</dbReference>
<reference evidence="10" key="1">
    <citation type="journal article" date="2018" name="DNA Res.">
        <title>Multiple hybrid de novo genome assembly of finger millet, an orphan allotetraploid crop.</title>
        <authorList>
            <person name="Hatakeyama M."/>
            <person name="Aluri S."/>
            <person name="Balachadran M.T."/>
            <person name="Sivarajan S.R."/>
            <person name="Patrignani A."/>
            <person name="Gruter S."/>
            <person name="Poveda L."/>
            <person name="Shimizu-Inatsugi R."/>
            <person name="Baeten J."/>
            <person name="Francoijs K.J."/>
            <person name="Nataraja K.N."/>
            <person name="Reddy Y.A.N."/>
            <person name="Phadnis S."/>
            <person name="Ravikumar R.L."/>
            <person name="Schlapbach R."/>
            <person name="Sreeman S.M."/>
            <person name="Shimizu K.K."/>
        </authorList>
    </citation>
    <scope>NUCLEOTIDE SEQUENCE</scope>
</reference>